<dbReference type="EMBL" id="CM056743">
    <property type="protein sequence ID" value="KAJ8669659.1"/>
    <property type="molecule type" value="Genomic_DNA"/>
</dbReference>
<organism evidence="1 2">
    <name type="scientific">Eretmocerus hayati</name>
    <dbReference type="NCBI Taxonomy" id="131215"/>
    <lineage>
        <taxon>Eukaryota</taxon>
        <taxon>Metazoa</taxon>
        <taxon>Ecdysozoa</taxon>
        <taxon>Arthropoda</taxon>
        <taxon>Hexapoda</taxon>
        <taxon>Insecta</taxon>
        <taxon>Pterygota</taxon>
        <taxon>Neoptera</taxon>
        <taxon>Endopterygota</taxon>
        <taxon>Hymenoptera</taxon>
        <taxon>Apocrita</taxon>
        <taxon>Proctotrupomorpha</taxon>
        <taxon>Chalcidoidea</taxon>
        <taxon>Aphelinidae</taxon>
        <taxon>Aphelininae</taxon>
        <taxon>Eretmocerus</taxon>
    </lineage>
</organism>
<name>A0ACC2NEZ9_9HYME</name>
<comment type="caution">
    <text evidence="1">The sequence shown here is derived from an EMBL/GenBank/DDBJ whole genome shotgun (WGS) entry which is preliminary data.</text>
</comment>
<dbReference type="Proteomes" id="UP001239111">
    <property type="component" value="Chromosome 3"/>
</dbReference>
<keyword evidence="2" id="KW-1185">Reference proteome</keyword>
<proteinExistence type="predicted"/>
<evidence type="ECO:0000313" key="1">
    <source>
        <dbReference type="EMBL" id="KAJ8669659.1"/>
    </source>
</evidence>
<evidence type="ECO:0000313" key="2">
    <source>
        <dbReference type="Proteomes" id="UP001239111"/>
    </source>
</evidence>
<reference evidence="1" key="1">
    <citation type="submission" date="2023-04" db="EMBL/GenBank/DDBJ databases">
        <title>A chromosome-level genome assembly of the parasitoid wasp Eretmocerus hayati.</title>
        <authorList>
            <person name="Zhong Y."/>
            <person name="Liu S."/>
            <person name="Liu Y."/>
        </authorList>
    </citation>
    <scope>NUCLEOTIDE SEQUENCE</scope>
    <source>
        <strain evidence="1">ZJU_SS_LIU_2023</strain>
    </source>
</reference>
<protein>
    <submittedName>
        <fullName evidence="1">Uncharacterized protein</fullName>
    </submittedName>
</protein>
<gene>
    <name evidence="1" type="ORF">QAD02_000918</name>
</gene>
<accession>A0ACC2NEZ9</accession>
<sequence length="147" mass="16087">MLPGTPIPSPMPSLSSNIIEISDSRSNEDSNQAPDPRSMLMESNNSGTALEEVSKEERILPKTDDKSNLLDEIRRGITLKPVPIEQRPTETGRLTLIGPLGPSTEGIREGSLPSLESVLSFRRAPYWSSESEESSEESSDSSDDENE</sequence>